<dbReference type="Proteomes" id="UP000315343">
    <property type="component" value="Unassembled WGS sequence"/>
</dbReference>
<dbReference type="RefSeq" id="WP_145080929.1">
    <property type="nucleotide sequence ID" value="NZ_DAMBUX010000023.1"/>
</dbReference>
<keyword evidence="5" id="KW-1185">Reference proteome</keyword>
<feature type="signal peptide" evidence="2">
    <location>
        <begin position="1"/>
        <end position="23"/>
    </location>
</feature>
<evidence type="ECO:0000256" key="2">
    <source>
        <dbReference type="SAM" id="SignalP"/>
    </source>
</evidence>
<gene>
    <name evidence="4" type="ORF">LY60_01074</name>
</gene>
<dbReference type="PANTHER" id="PTHR30373:SF2">
    <property type="entry name" value="UPF0603 PROTEIN YGCG"/>
    <property type="match status" value="1"/>
</dbReference>
<dbReference type="AlphaFoldDB" id="A0A562JHU7"/>
<dbReference type="EMBL" id="VLKH01000002">
    <property type="protein sequence ID" value="TWH82768.1"/>
    <property type="molecule type" value="Genomic_DNA"/>
</dbReference>
<feature type="transmembrane region" description="Helical" evidence="1">
    <location>
        <begin position="189"/>
        <end position="208"/>
    </location>
</feature>
<feature type="chain" id="PRO_5038443525" description="TPM domain-containing protein" evidence="2">
    <location>
        <begin position="24"/>
        <end position="259"/>
    </location>
</feature>
<dbReference type="InterPro" id="IPR007621">
    <property type="entry name" value="TPM_dom"/>
</dbReference>
<comment type="caution">
    <text evidence="4">The sequence shown here is derived from an EMBL/GenBank/DDBJ whole genome shotgun (WGS) entry which is preliminary data.</text>
</comment>
<dbReference type="PANTHER" id="PTHR30373">
    <property type="entry name" value="UPF0603 PROTEIN YGCG"/>
    <property type="match status" value="1"/>
</dbReference>
<evidence type="ECO:0000259" key="3">
    <source>
        <dbReference type="Pfam" id="PF04536"/>
    </source>
</evidence>
<proteinExistence type="predicted"/>
<evidence type="ECO:0000256" key="1">
    <source>
        <dbReference type="SAM" id="Phobius"/>
    </source>
</evidence>
<sequence length="259" mass="27825">MKKLFLPHLLCFILVTAITGSHAFAVTYPNPTTEFYVNDYANLINVDVENNILNVNKRYENTSEKPQIVVVTVPDMQGIDEYDYSVGLFENWKIGNDEYDNGVLILLALEERRIKIEVGYGLEGVITDAEAGRILDAATDYLSNGDYSSGINNIFINVASRVNEEYNYNNDEIFSSINTDVKQNAPANIASYGRLIMLILLLIIIGGGRGGRRRRGFFIWPFLGGGGFGGGSGYGGGGFGGGGFGGGGSSGGGGAGRGF</sequence>
<dbReference type="Pfam" id="PF04536">
    <property type="entry name" value="TPM_phosphatase"/>
    <property type="match status" value="1"/>
</dbReference>
<evidence type="ECO:0000313" key="4">
    <source>
        <dbReference type="EMBL" id="TWH82768.1"/>
    </source>
</evidence>
<dbReference type="OrthoDB" id="9810918at2"/>
<keyword evidence="1" id="KW-1133">Transmembrane helix</keyword>
<evidence type="ECO:0000313" key="5">
    <source>
        <dbReference type="Proteomes" id="UP000315343"/>
    </source>
</evidence>
<organism evidence="4 5">
    <name type="scientific">Sedimentibacter saalensis</name>
    <dbReference type="NCBI Taxonomy" id="130788"/>
    <lineage>
        <taxon>Bacteria</taxon>
        <taxon>Bacillati</taxon>
        <taxon>Bacillota</taxon>
        <taxon>Tissierellia</taxon>
        <taxon>Sedimentibacter</taxon>
    </lineage>
</organism>
<accession>A0A562JHU7</accession>
<keyword evidence="1" id="KW-0812">Transmembrane</keyword>
<protein>
    <recommendedName>
        <fullName evidence="3">TPM domain-containing protein</fullName>
    </recommendedName>
</protein>
<dbReference type="Gene3D" id="3.10.310.50">
    <property type="match status" value="1"/>
</dbReference>
<reference evidence="4 5" key="1">
    <citation type="submission" date="2019-07" db="EMBL/GenBank/DDBJ databases">
        <title>Genomic Encyclopedia of Type Strains, Phase I: the one thousand microbial genomes (KMG-I) project.</title>
        <authorList>
            <person name="Kyrpides N."/>
        </authorList>
    </citation>
    <scope>NUCLEOTIDE SEQUENCE [LARGE SCALE GENOMIC DNA]</scope>
    <source>
        <strain evidence="4 5">DSM 13558</strain>
    </source>
</reference>
<name>A0A562JHU7_9FIRM</name>
<keyword evidence="2" id="KW-0732">Signal</keyword>
<keyword evidence="1" id="KW-0472">Membrane</keyword>
<feature type="domain" description="TPM" evidence="3">
    <location>
        <begin position="37"/>
        <end position="154"/>
    </location>
</feature>